<proteinExistence type="predicted"/>
<dbReference type="STRING" id="29760.F6GYD3"/>
<dbReference type="SUPFAM" id="SSF63570">
    <property type="entry name" value="PABC (PABP) domain"/>
    <property type="match status" value="1"/>
</dbReference>
<dbReference type="EMBL" id="FN594970">
    <property type="protein sequence ID" value="CCB44969.1"/>
    <property type="molecule type" value="Genomic_DNA"/>
</dbReference>
<sequence length="42" mass="4732">MLGESLYPLLDQLENEMAVEAIGTLLEVDQTEVLHLFESLEV</sequence>
<dbReference type="InterPro" id="IPR036053">
    <property type="entry name" value="PABP-dom"/>
</dbReference>
<dbReference type="eggNOG" id="KOG0123">
    <property type="taxonomic scope" value="Eukaryota"/>
</dbReference>
<dbReference type="HOGENOM" id="CLU_3261582_0_0_1"/>
<name>F6GYD3_VITVI</name>
<dbReference type="Gene3D" id="1.10.1900.10">
    <property type="entry name" value="c-terminal domain of poly(a) binding protein"/>
    <property type="match status" value="1"/>
</dbReference>
<organism evidence="2 3">
    <name type="scientific">Vitis vinifera</name>
    <name type="common">Grape</name>
    <dbReference type="NCBI Taxonomy" id="29760"/>
    <lineage>
        <taxon>Eukaryota</taxon>
        <taxon>Viridiplantae</taxon>
        <taxon>Streptophyta</taxon>
        <taxon>Embryophyta</taxon>
        <taxon>Tracheophyta</taxon>
        <taxon>Spermatophyta</taxon>
        <taxon>Magnoliopsida</taxon>
        <taxon>eudicotyledons</taxon>
        <taxon>Gunneridae</taxon>
        <taxon>Pentapetalae</taxon>
        <taxon>rosids</taxon>
        <taxon>Vitales</taxon>
        <taxon>Vitaceae</taxon>
        <taxon>Viteae</taxon>
        <taxon>Vitis</taxon>
    </lineage>
</organism>
<dbReference type="AlphaFoldDB" id="F6GYD3"/>
<dbReference type="PROSITE" id="PS51309">
    <property type="entry name" value="PABC"/>
    <property type="match status" value="1"/>
</dbReference>
<feature type="domain" description="PABC" evidence="1">
    <location>
        <begin position="1"/>
        <end position="42"/>
    </location>
</feature>
<dbReference type="Pfam" id="PF00658">
    <property type="entry name" value="MLLE"/>
    <property type="match status" value="1"/>
</dbReference>
<evidence type="ECO:0000259" key="1">
    <source>
        <dbReference type="PROSITE" id="PS51309"/>
    </source>
</evidence>
<gene>
    <name evidence="2" type="ordered locus">VIT_18s0075g01060</name>
</gene>
<reference evidence="3" key="1">
    <citation type="journal article" date="2007" name="Nature">
        <title>The grapevine genome sequence suggests ancestral hexaploidization in major angiosperm phyla.</title>
        <authorList>
            <consortium name="The French-Italian Public Consortium for Grapevine Genome Characterization."/>
            <person name="Jaillon O."/>
            <person name="Aury J.-M."/>
            <person name="Noel B."/>
            <person name="Policriti A."/>
            <person name="Clepet C."/>
            <person name="Casagrande A."/>
            <person name="Choisne N."/>
            <person name="Aubourg S."/>
            <person name="Vitulo N."/>
            <person name="Jubin C."/>
            <person name="Vezzi A."/>
            <person name="Legeai F."/>
            <person name="Hugueney P."/>
            <person name="Dasilva C."/>
            <person name="Horner D."/>
            <person name="Mica E."/>
            <person name="Jublot D."/>
            <person name="Poulain J."/>
            <person name="Bruyere C."/>
            <person name="Billault A."/>
            <person name="Segurens B."/>
            <person name="Gouyvenoux M."/>
            <person name="Ugarte E."/>
            <person name="Cattonaro F."/>
            <person name="Anthouard V."/>
            <person name="Vico V."/>
            <person name="Del Fabbro C."/>
            <person name="Alaux M."/>
            <person name="Di Gaspero G."/>
            <person name="Dumas V."/>
            <person name="Felice N."/>
            <person name="Paillard S."/>
            <person name="Juman I."/>
            <person name="Moroldo M."/>
            <person name="Scalabrin S."/>
            <person name="Canaguier A."/>
            <person name="Le Clainche I."/>
            <person name="Malacrida G."/>
            <person name="Durand E."/>
            <person name="Pesole G."/>
            <person name="Laucou V."/>
            <person name="Chatelet P."/>
            <person name="Merdinoglu D."/>
            <person name="Delledonne M."/>
            <person name="Pezzotti M."/>
            <person name="Lecharny A."/>
            <person name="Scarpelli C."/>
            <person name="Artiguenave F."/>
            <person name="Pe M.E."/>
            <person name="Valle G."/>
            <person name="Morgante M."/>
            <person name="Caboche M."/>
            <person name="Adam-Blondon A.-F."/>
            <person name="Weissenbach J."/>
            <person name="Quetier F."/>
            <person name="Wincker P."/>
        </authorList>
    </citation>
    <scope>NUCLEOTIDE SEQUENCE [LARGE SCALE GENOMIC DNA]</scope>
    <source>
        <strain evidence="3">cv. Pinot noir / PN40024</strain>
    </source>
</reference>
<evidence type="ECO:0000313" key="3">
    <source>
        <dbReference type="Proteomes" id="UP000009183"/>
    </source>
</evidence>
<protein>
    <recommendedName>
        <fullName evidence="1">PABC domain-containing protein</fullName>
    </recommendedName>
</protein>
<accession>F6GYD3</accession>
<dbReference type="Proteomes" id="UP000009183">
    <property type="component" value="Chromosome 18"/>
</dbReference>
<dbReference type="InParanoid" id="F6GYD3"/>
<dbReference type="InterPro" id="IPR002004">
    <property type="entry name" value="PABP_HYD_C"/>
</dbReference>
<dbReference type="GO" id="GO:0003723">
    <property type="term" value="F:RNA binding"/>
    <property type="evidence" value="ECO:0007669"/>
    <property type="project" value="InterPro"/>
</dbReference>
<evidence type="ECO:0000313" key="2">
    <source>
        <dbReference type="EMBL" id="CCB44969.1"/>
    </source>
</evidence>
<dbReference type="PaxDb" id="29760-VIT_18s0075g01060.t01"/>
<keyword evidence="3" id="KW-1185">Reference proteome</keyword>